<evidence type="ECO:0000256" key="3">
    <source>
        <dbReference type="ARBA" id="ARBA00022618"/>
    </source>
</evidence>
<keyword evidence="4" id="KW-0498">Mitosis</keyword>
<dbReference type="Gramene" id="GBG88220">
    <property type="protein sequence ID" value="GBG88220"/>
    <property type="gene ID" value="CBR_g46787"/>
</dbReference>
<proteinExistence type="inferred from homology"/>
<sequence>MQGNSAIVAEGLWQLANDFEAEQQIPQAVMCLEAICQSNTPFLPEIEVKTRLRIATLLFEHTVNATQAKAHLERAQVLLKQIPSSLDLKCKAQSLLSRCYYLIGNVKLQKQAIKRGLELLEGASPSSGNVSYVWSANFLLQLASAHITEGDWATAVKWLEEGRRFSAKAGRLDLEMLFVSALLHVGLMKWDRQQFLADAKEACQVIWNRIPQEQKRAYKGLELYFELLVVIYLTRVCRYNEALQHVNKLDGMLQREELESGGPGGLLASEPLGLDWLRPPGMVVMIDLMAALCLRPGKGLKEALKRVKAGISIVRRELEKLGVGTNVTEGELQHWVIWVAGTYLVLLLNLLDNKALIELTRTHLCDAQTAIVEVMDLMRRYPTILDVCSSQVHVLVGQYAHSLGCFQEAVVHFAEAREATENRELQSLCSIYGALSQMCIDMDPDCNSKALDLINPIMRNMDSFTGSQEKSSCILVSGILSWKQQNMTEAKNKLTSGLQLTHGLLGNHQVTSQYLTLLGNIALHFRDPPQALNILKSALTIAQTQHDLPIQLGIISELEMLYKDVGDTAKGGENAAFQRQKMADFVHKVNAAKSTPYHQQILQYRGKDA</sequence>
<dbReference type="GO" id="GO:0005634">
    <property type="term" value="C:nucleus"/>
    <property type="evidence" value="ECO:0007669"/>
    <property type="project" value="UniProtKB-SubCell"/>
</dbReference>
<dbReference type="Proteomes" id="UP000265515">
    <property type="component" value="Unassembled WGS sequence"/>
</dbReference>
<dbReference type="Pfam" id="PF10345">
    <property type="entry name" value="Cohesin_load"/>
    <property type="match status" value="1"/>
</dbReference>
<dbReference type="PANTHER" id="PTHR21394">
    <property type="entry name" value="MAU2 CHROMATID COHESION FACTOR HOMOLOG"/>
    <property type="match status" value="1"/>
</dbReference>
<keyword evidence="9" id="KW-1185">Reference proteome</keyword>
<evidence type="ECO:0000256" key="4">
    <source>
        <dbReference type="ARBA" id="ARBA00022776"/>
    </source>
</evidence>
<evidence type="ECO:0000313" key="8">
    <source>
        <dbReference type="EMBL" id="GBG88220.1"/>
    </source>
</evidence>
<dbReference type="STRING" id="69332.A0A388M0W9"/>
<dbReference type="AlphaFoldDB" id="A0A388M0W9"/>
<name>A0A388M0W9_CHABU</name>
<gene>
    <name evidence="8" type="ORF">CBR_g46787</name>
</gene>
<dbReference type="GO" id="GO:0007064">
    <property type="term" value="P:mitotic sister chromatid cohesion"/>
    <property type="evidence" value="ECO:0007669"/>
    <property type="project" value="InterPro"/>
</dbReference>
<keyword evidence="6" id="KW-0539">Nucleus</keyword>
<dbReference type="SMART" id="SM00028">
    <property type="entry name" value="TPR"/>
    <property type="match status" value="4"/>
</dbReference>
<dbReference type="InterPro" id="IPR019734">
    <property type="entry name" value="TPR_rpt"/>
</dbReference>
<keyword evidence="3" id="KW-0132">Cell division</keyword>
<protein>
    <recommendedName>
        <fullName evidence="10">MAU2 chromatid cohesion factor homolog</fullName>
    </recommendedName>
</protein>
<keyword evidence="7" id="KW-0131">Cell cycle</keyword>
<organism evidence="8 9">
    <name type="scientific">Chara braunii</name>
    <name type="common">Braun's stonewort</name>
    <dbReference type="NCBI Taxonomy" id="69332"/>
    <lineage>
        <taxon>Eukaryota</taxon>
        <taxon>Viridiplantae</taxon>
        <taxon>Streptophyta</taxon>
        <taxon>Charophyceae</taxon>
        <taxon>Charales</taxon>
        <taxon>Characeae</taxon>
        <taxon>Chara</taxon>
    </lineage>
</organism>
<reference evidence="8 9" key="1">
    <citation type="journal article" date="2018" name="Cell">
        <title>The Chara Genome: Secondary Complexity and Implications for Plant Terrestrialization.</title>
        <authorList>
            <person name="Nishiyama T."/>
            <person name="Sakayama H."/>
            <person name="Vries J.D."/>
            <person name="Buschmann H."/>
            <person name="Saint-Marcoux D."/>
            <person name="Ullrich K.K."/>
            <person name="Haas F.B."/>
            <person name="Vanderstraeten L."/>
            <person name="Becker D."/>
            <person name="Lang D."/>
            <person name="Vosolsobe S."/>
            <person name="Rombauts S."/>
            <person name="Wilhelmsson P.K.I."/>
            <person name="Janitza P."/>
            <person name="Kern R."/>
            <person name="Heyl A."/>
            <person name="Rumpler F."/>
            <person name="Villalobos L.I.A.C."/>
            <person name="Clay J.M."/>
            <person name="Skokan R."/>
            <person name="Toyoda A."/>
            <person name="Suzuki Y."/>
            <person name="Kagoshima H."/>
            <person name="Schijlen E."/>
            <person name="Tajeshwar N."/>
            <person name="Catarino B."/>
            <person name="Hetherington A.J."/>
            <person name="Saltykova A."/>
            <person name="Bonnot C."/>
            <person name="Breuninger H."/>
            <person name="Symeonidi A."/>
            <person name="Radhakrishnan G.V."/>
            <person name="Van Nieuwerburgh F."/>
            <person name="Deforce D."/>
            <person name="Chang C."/>
            <person name="Karol K.G."/>
            <person name="Hedrich R."/>
            <person name="Ulvskov P."/>
            <person name="Glockner G."/>
            <person name="Delwiche C.F."/>
            <person name="Petrasek J."/>
            <person name="Van de Peer Y."/>
            <person name="Friml J."/>
            <person name="Beilby M."/>
            <person name="Dolan L."/>
            <person name="Kohara Y."/>
            <person name="Sugano S."/>
            <person name="Fujiyama A."/>
            <person name="Delaux P.-M."/>
            <person name="Quint M."/>
            <person name="TheiBen G."/>
            <person name="Hagemann M."/>
            <person name="Harholt J."/>
            <person name="Dunand C."/>
            <person name="Zachgo S."/>
            <person name="Langdale J."/>
            <person name="Maumus F."/>
            <person name="Straeten D.V.D."/>
            <person name="Gould S.B."/>
            <person name="Rensing S.A."/>
        </authorList>
    </citation>
    <scope>NUCLEOTIDE SEQUENCE [LARGE SCALE GENOMIC DNA]</scope>
    <source>
        <strain evidence="8 9">S276</strain>
    </source>
</reference>
<dbReference type="EMBL" id="BFEA01000658">
    <property type="protein sequence ID" value="GBG88220.1"/>
    <property type="molecule type" value="Genomic_DNA"/>
</dbReference>
<dbReference type="GO" id="GO:0007059">
    <property type="term" value="P:chromosome segregation"/>
    <property type="evidence" value="ECO:0007669"/>
    <property type="project" value="UniProtKB-KW"/>
</dbReference>
<dbReference type="Gene3D" id="1.25.40.10">
    <property type="entry name" value="Tetratricopeptide repeat domain"/>
    <property type="match status" value="2"/>
</dbReference>
<evidence type="ECO:0000256" key="2">
    <source>
        <dbReference type="ARBA" id="ARBA00008585"/>
    </source>
</evidence>
<dbReference type="OMA" id="QDAWYLS"/>
<evidence type="ECO:0000256" key="6">
    <source>
        <dbReference type="ARBA" id="ARBA00023242"/>
    </source>
</evidence>
<evidence type="ECO:0000256" key="5">
    <source>
        <dbReference type="ARBA" id="ARBA00022829"/>
    </source>
</evidence>
<accession>A0A388M0W9</accession>
<dbReference type="GO" id="GO:0051301">
    <property type="term" value="P:cell division"/>
    <property type="evidence" value="ECO:0007669"/>
    <property type="project" value="UniProtKB-KW"/>
</dbReference>
<evidence type="ECO:0008006" key="10">
    <source>
        <dbReference type="Google" id="ProtNLM"/>
    </source>
</evidence>
<evidence type="ECO:0000256" key="1">
    <source>
        <dbReference type="ARBA" id="ARBA00004123"/>
    </source>
</evidence>
<dbReference type="InterPro" id="IPR011990">
    <property type="entry name" value="TPR-like_helical_dom_sf"/>
</dbReference>
<comment type="caution">
    <text evidence="8">The sequence shown here is derived from an EMBL/GenBank/DDBJ whole genome shotgun (WGS) entry which is preliminary data.</text>
</comment>
<dbReference type="GO" id="GO:0005737">
    <property type="term" value="C:cytoplasm"/>
    <property type="evidence" value="ECO:0007669"/>
    <property type="project" value="EnsemblPlants"/>
</dbReference>
<comment type="similarity">
    <text evidence="2">Belongs to the SCC4/mau-2 family.</text>
</comment>
<dbReference type="OrthoDB" id="5565328at2759"/>
<dbReference type="InterPro" id="IPR019440">
    <property type="entry name" value="MAU2"/>
</dbReference>
<dbReference type="SUPFAM" id="SSF48452">
    <property type="entry name" value="TPR-like"/>
    <property type="match status" value="1"/>
</dbReference>
<evidence type="ECO:0000256" key="7">
    <source>
        <dbReference type="ARBA" id="ARBA00023306"/>
    </source>
</evidence>
<keyword evidence="5" id="KW-0159">Chromosome partition</keyword>
<comment type="subcellular location">
    <subcellularLocation>
        <location evidence="1">Nucleus</location>
    </subcellularLocation>
</comment>
<evidence type="ECO:0000313" key="9">
    <source>
        <dbReference type="Proteomes" id="UP000265515"/>
    </source>
</evidence>